<reference evidence="1" key="1">
    <citation type="submission" date="2022-04" db="EMBL/GenBank/DDBJ databases">
        <title>A functionally conserved STORR gene fusion in Papaver species that diverged 16.8 million years ago.</title>
        <authorList>
            <person name="Catania T."/>
        </authorList>
    </citation>
    <scope>NUCLEOTIDE SEQUENCE</scope>
    <source>
        <strain evidence="1">S-188037</strain>
    </source>
</reference>
<evidence type="ECO:0000313" key="2">
    <source>
        <dbReference type="Proteomes" id="UP001202328"/>
    </source>
</evidence>
<feature type="non-terminal residue" evidence="1">
    <location>
        <position position="56"/>
    </location>
</feature>
<dbReference type="AlphaFoldDB" id="A0AAD4SHY1"/>
<protein>
    <submittedName>
        <fullName evidence="1">Uncharacterized protein</fullName>
    </submittedName>
</protein>
<keyword evidence="2" id="KW-1185">Reference proteome</keyword>
<accession>A0AAD4SHY1</accession>
<dbReference type="EMBL" id="JAJJMB010010406">
    <property type="protein sequence ID" value="KAI3908997.1"/>
    <property type="molecule type" value="Genomic_DNA"/>
</dbReference>
<gene>
    <name evidence="1" type="ORF">MKW98_008945</name>
</gene>
<sequence>WSTVDSGDDKYHSLPSSLMRLLAEIIHILDNTIATANREVWLKYCWCLKMVKTCFN</sequence>
<comment type="caution">
    <text evidence="1">The sequence shown here is derived from an EMBL/GenBank/DDBJ whole genome shotgun (WGS) entry which is preliminary data.</text>
</comment>
<evidence type="ECO:0000313" key="1">
    <source>
        <dbReference type="EMBL" id="KAI3908997.1"/>
    </source>
</evidence>
<organism evidence="1 2">
    <name type="scientific">Papaver atlanticum</name>
    <dbReference type="NCBI Taxonomy" id="357466"/>
    <lineage>
        <taxon>Eukaryota</taxon>
        <taxon>Viridiplantae</taxon>
        <taxon>Streptophyta</taxon>
        <taxon>Embryophyta</taxon>
        <taxon>Tracheophyta</taxon>
        <taxon>Spermatophyta</taxon>
        <taxon>Magnoliopsida</taxon>
        <taxon>Ranunculales</taxon>
        <taxon>Papaveraceae</taxon>
        <taxon>Papaveroideae</taxon>
        <taxon>Papaver</taxon>
    </lineage>
</organism>
<proteinExistence type="predicted"/>
<dbReference type="Proteomes" id="UP001202328">
    <property type="component" value="Unassembled WGS sequence"/>
</dbReference>
<name>A0AAD4SHY1_9MAGN</name>